<comment type="similarity">
    <text evidence="7">Belongs to the type II topoisomerase GyrA/ParC subunit family. ParC type 1 subfamily.</text>
</comment>
<name>Q12J82_SHEDO</name>
<dbReference type="PANTHER" id="PTHR43493:SF1">
    <property type="entry name" value="DNA TOPOISOMERASE 4 SUBUNIT A"/>
    <property type="match status" value="1"/>
</dbReference>
<keyword evidence="4 7" id="KW-0238">DNA-binding</keyword>
<evidence type="ECO:0000256" key="2">
    <source>
        <dbReference type="ARBA" id="ARBA00022475"/>
    </source>
</evidence>
<keyword evidence="5 7" id="KW-0472">Membrane</keyword>
<dbReference type="STRING" id="318161.Sden_3218"/>
<keyword evidence="6 7" id="KW-0413">Isomerase</keyword>
<dbReference type="InterPro" id="IPR050220">
    <property type="entry name" value="Type_II_DNA_Topoisomerases"/>
</dbReference>
<comment type="subcellular location">
    <subcellularLocation>
        <location evidence="7">Cell membrane</location>
        <topology evidence="7">Peripheral membrane protein</topology>
    </subcellularLocation>
</comment>
<dbReference type="HAMAP" id="MF_00936">
    <property type="entry name" value="ParC_type1"/>
    <property type="match status" value="1"/>
</dbReference>
<dbReference type="Proteomes" id="UP000001982">
    <property type="component" value="Chromosome"/>
</dbReference>
<evidence type="ECO:0000313" key="12">
    <source>
        <dbReference type="Proteomes" id="UP000001982"/>
    </source>
</evidence>
<dbReference type="RefSeq" id="WP_011497639.1">
    <property type="nucleotide sequence ID" value="NC_007954.1"/>
</dbReference>
<protein>
    <recommendedName>
        <fullName evidence="7">DNA topoisomerase 4 subunit A</fullName>
        <ecNumber evidence="7">5.6.2.2</ecNumber>
    </recommendedName>
    <alternativeName>
        <fullName evidence="7">Topoisomerase IV subunit A</fullName>
    </alternativeName>
</protein>
<feature type="site" description="Interaction with DNA" evidence="7">
    <location>
        <position position="82"/>
    </location>
</feature>
<dbReference type="KEGG" id="sdn:Sden_3218"/>
<dbReference type="PROSITE" id="PS52040">
    <property type="entry name" value="TOPO_IIA"/>
    <property type="match status" value="1"/>
</dbReference>
<dbReference type="FunFam" id="1.10.268.10:FF:000001">
    <property type="entry name" value="DNA gyrase subunit A"/>
    <property type="match status" value="1"/>
</dbReference>
<dbReference type="GO" id="GO:0019897">
    <property type="term" value="C:extrinsic component of plasma membrane"/>
    <property type="evidence" value="ECO:0007669"/>
    <property type="project" value="UniProtKB-UniRule"/>
</dbReference>
<dbReference type="GO" id="GO:0005524">
    <property type="term" value="F:ATP binding"/>
    <property type="evidence" value="ECO:0007669"/>
    <property type="project" value="InterPro"/>
</dbReference>
<dbReference type="OrthoDB" id="9806486at2"/>
<keyword evidence="2 7" id="KW-1003">Cell membrane</keyword>
<comment type="subunit">
    <text evidence="7">Heterotetramer composed of ParC and ParE.</text>
</comment>
<comment type="function">
    <text evidence="7">Topoisomerase IV is essential for chromosome segregation. It relaxes supercoiled DNA. Performs the decatenation events required during the replication of a circular DNA molecule.</text>
</comment>
<proteinExistence type="inferred from homology"/>
<dbReference type="GO" id="GO:0009330">
    <property type="term" value="C:DNA topoisomerase type II (double strand cut, ATP-hydrolyzing) complex"/>
    <property type="evidence" value="ECO:0007669"/>
    <property type="project" value="TreeGrafter"/>
</dbReference>
<dbReference type="SUPFAM" id="SSF56719">
    <property type="entry name" value="Type II DNA topoisomerase"/>
    <property type="match status" value="1"/>
</dbReference>
<feature type="site" description="Transition state stabilizer" evidence="7">
    <location>
        <position position="126"/>
    </location>
</feature>
<evidence type="ECO:0000256" key="9">
    <source>
        <dbReference type="SAM" id="MobiDB-lite"/>
    </source>
</evidence>
<evidence type="ECO:0000256" key="3">
    <source>
        <dbReference type="ARBA" id="ARBA00023029"/>
    </source>
</evidence>
<dbReference type="Gene3D" id="2.120.10.90">
    <property type="entry name" value="DNA gyrase/topoisomerase IV, subunit A, C-terminal"/>
    <property type="match status" value="1"/>
</dbReference>
<dbReference type="EC" id="5.6.2.2" evidence="7"/>
<feature type="domain" description="Topo IIA-type catalytic" evidence="10">
    <location>
        <begin position="38"/>
        <end position="501"/>
    </location>
</feature>
<dbReference type="NCBIfam" id="NF004044">
    <property type="entry name" value="PRK05561.1"/>
    <property type="match status" value="1"/>
</dbReference>
<dbReference type="SUPFAM" id="SSF101904">
    <property type="entry name" value="GyrA/ParC C-terminal domain-like"/>
    <property type="match status" value="1"/>
</dbReference>
<dbReference type="InterPro" id="IPR035516">
    <property type="entry name" value="Gyrase/topoIV_suA_C"/>
</dbReference>
<dbReference type="NCBIfam" id="TIGR01062">
    <property type="entry name" value="parC_Gneg"/>
    <property type="match status" value="1"/>
</dbReference>
<dbReference type="InterPro" id="IPR013757">
    <property type="entry name" value="Topo_IIA_A_a_sf"/>
</dbReference>
<dbReference type="PANTHER" id="PTHR43493">
    <property type="entry name" value="DNA GYRASE/TOPOISOMERASE SUBUNIT A"/>
    <property type="match status" value="1"/>
</dbReference>
<dbReference type="InterPro" id="IPR013758">
    <property type="entry name" value="Topo_IIA_A/C_ab"/>
</dbReference>
<dbReference type="GO" id="GO:0007059">
    <property type="term" value="P:chromosome segregation"/>
    <property type="evidence" value="ECO:0007669"/>
    <property type="project" value="UniProtKB-UniRule"/>
</dbReference>
<keyword evidence="3 7" id="KW-0799">Topoisomerase</keyword>
<dbReference type="Pfam" id="PF00521">
    <property type="entry name" value="DNA_topoisoIV"/>
    <property type="match status" value="1"/>
</dbReference>
<feature type="site" description="Interaction with DNA" evidence="7">
    <location>
        <position position="84"/>
    </location>
</feature>
<sequence length="770" mass="85166">MSDAINLSLDGVEQMPLRRFTEEAYLNYSMYVIMDRALPHIGDGLKPVQRRIIYAMSELGLSAQSKHKKSARTVGDVLGKYHPHGDSACYEAMVLMAQPFSYRYPLVDGQGNWGAPDDPKSFAAMRYTEARLSKFSEVLLSELGQGTVDWGDNFDGTMKEPKTLPARLPHILLNGITGIAVGMATDVPPHNVRELVAACVELLDEPKTELARLLEIVPGPDYPTEAEIITPSADIAKIYETGRGSIKARAVYTLEQGEIIITALPHQAGSGKILEQIANQMIAKKLPMVADLRDESDHENPVRLVIVPRSNRVDCDQLMAHLFATTDLQKSFRVNLNVLGLDGRPQVKGLKEMLSEWLVYRVGTVTRRLEYRLEKVLARLHILDALLIAFLNIDEVIEIIRYQEDPKSELKARFNLTDKQAEAILDLKLRHLAKLEEFKITAEQEELAAERDKLQLILGSERRLKTLVKKELIADGETYGDARRSPIVERSESKALTQQELTPTEAVTVVLSEKGWVRCAKGHDVDGQALSYKSGDSYLGSAIGKSNQAAVFIDTSGRAFATDSHTLPSARSQGEPITTRFNMAPGESMQHVLMGDDDQRYLMASDAGYGFICSFSDMASRNKAGKALLTLPENAQSLMPKRIDSSQSPSILAITNEGRMLMFELDALPQLSKGKGNKIIGIPSERSKAREELLAHLCLVPADCSVTLWAGKRKLTLKPSDLEHYRGERGRRGAKLPRGLQRVDSVDIEASSLSAELEDGEPNISDDSPS</sequence>
<evidence type="ECO:0000256" key="6">
    <source>
        <dbReference type="ARBA" id="ARBA00023235"/>
    </source>
</evidence>
<feature type="active site" description="O-(5'-phospho-DNA)-tyrosine intermediate" evidence="7 8">
    <location>
        <position position="127"/>
    </location>
</feature>
<dbReference type="InterPro" id="IPR005742">
    <property type="entry name" value="TopoIV_A_Gneg"/>
</dbReference>
<gene>
    <name evidence="7" type="primary">parC</name>
    <name evidence="11" type="ordered locus">Sden_3218</name>
</gene>
<dbReference type="CDD" id="cd00187">
    <property type="entry name" value="TOP4c"/>
    <property type="match status" value="1"/>
</dbReference>
<keyword evidence="12" id="KW-1185">Reference proteome</keyword>
<dbReference type="InterPro" id="IPR013760">
    <property type="entry name" value="Topo_IIA-like_dom_sf"/>
</dbReference>
<dbReference type="HOGENOM" id="CLU_002977_4_1_6"/>
<dbReference type="Gene3D" id="3.90.199.10">
    <property type="entry name" value="Topoisomerase II, domain 5"/>
    <property type="match status" value="1"/>
</dbReference>
<dbReference type="Gene3D" id="3.30.1360.40">
    <property type="match status" value="1"/>
</dbReference>
<dbReference type="GO" id="GO:0005737">
    <property type="term" value="C:cytoplasm"/>
    <property type="evidence" value="ECO:0007669"/>
    <property type="project" value="TreeGrafter"/>
</dbReference>
<comment type="catalytic activity">
    <reaction evidence="1 7 8">
        <text>ATP-dependent breakage, passage and rejoining of double-stranded DNA.</text>
        <dbReference type="EC" id="5.6.2.2"/>
    </reaction>
</comment>
<dbReference type="GO" id="GO:0006265">
    <property type="term" value="P:DNA topological change"/>
    <property type="evidence" value="ECO:0007669"/>
    <property type="project" value="UniProtKB-UniRule"/>
</dbReference>
<dbReference type="eggNOG" id="COG0188">
    <property type="taxonomic scope" value="Bacteria"/>
</dbReference>
<dbReference type="GO" id="GO:0003918">
    <property type="term" value="F:DNA topoisomerase type II (double strand cut, ATP-hydrolyzing) activity"/>
    <property type="evidence" value="ECO:0007669"/>
    <property type="project" value="UniProtKB-UniRule"/>
</dbReference>
<reference evidence="11 12" key="1">
    <citation type="submission" date="2006-03" db="EMBL/GenBank/DDBJ databases">
        <title>Complete sequence of Shewanella denitrificans OS217.</title>
        <authorList>
            <consortium name="US DOE Joint Genome Institute"/>
            <person name="Copeland A."/>
            <person name="Lucas S."/>
            <person name="Lapidus A."/>
            <person name="Barry K."/>
            <person name="Detter J.C."/>
            <person name="Glavina del Rio T."/>
            <person name="Hammon N."/>
            <person name="Israni S."/>
            <person name="Dalin E."/>
            <person name="Tice H."/>
            <person name="Pitluck S."/>
            <person name="Brettin T."/>
            <person name="Bruce D."/>
            <person name="Han C."/>
            <person name="Tapia R."/>
            <person name="Gilna P."/>
            <person name="Kiss H."/>
            <person name="Schmutz J."/>
            <person name="Larimer F."/>
            <person name="Land M."/>
            <person name="Hauser L."/>
            <person name="Kyrpides N."/>
            <person name="Lykidis A."/>
            <person name="Richardson P."/>
        </authorList>
    </citation>
    <scope>NUCLEOTIDE SEQUENCE [LARGE SCALE GENOMIC DNA]</scope>
    <source>
        <strain evidence="12">OS217 / ATCC BAA-1090 / DSM 15013</strain>
    </source>
</reference>
<dbReference type="InterPro" id="IPR002205">
    <property type="entry name" value="Topo_IIA_dom_A"/>
</dbReference>
<evidence type="ECO:0000256" key="8">
    <source>
        <dbReference type="PROSITE-ProRule" id="PRU01384"/>
    </source>
</evidence>
<dbReference type="InterPro" id="IPR006691">
    <property type="entry name" value="GyrA/parC_rep"/>
</dbReference>
<evidence type="ECO:0000256" key="5">
    <source>
        <dbReference type="ARBA" id="ARBA00023136"/>
    </source>
</evidence>
<feature type="region of interest" description="Disordered" evidence="9">
    <location>
        <begin position="751"/>
        <end position="770"/>
    </location>
</feature>
<evidence type="ECO:0000259" key="10">
    <source>
        <dbReference type="PROSITE" id="PS52040"/>
    </source>
</evidence>
<evidence type="ECO:0000256" key="7">
    <source>
        <dbReference type="HAMAP-Rule" id="MF_00936"/>
    </source>
</evidence>
<dbReference type="GO" id="GO:0005694">
    <property type="term" value="C:chromosome"/>
    <property type="evidence" value="ECO:0007669"/>
    <property type="project" value="InterPro"/>
</dbReference>
<evidence type="ECO:0000256" key="1">
    <source>
        <dbReference type="ARBA" id="ARBA00000185"/>
    </source>
</evidence>
<dbReference type="EMBL" id="CP000302">
    <property type="protein sequence ID" value="ABE56494.1"/>
    <property type="molecule type" value="Genomic_DNA"/>
</dbReference>
<dbReference type="Gene3D" id="1.10.268.10">
    <property type="entry name" value="Topoisomerase, domain 3"/>
    <property type="match status" value="1"/>
</dbReference>
<feature type="site" description="Interaction with DNA" evidence="7">
    <location>
        <position position="46"/>
    </location>
</feature>
<dbReference type="AlphaFoldDB" id="Q12J82"/>
<organism evidence="11 12">
    <name type="scientific">Shewanella denitrificans (strain OS217 / ATCC BAA-1090 / DSM 15013)</name>
    <dbReference type="NCBI Taxonomy" id="318161"/>
    <lineage>
        <taxon>Bacteria</taxon>
        <taxon>Pseudomonadati</taxon>
        <taxon>Pseudomonadota</taxon>
        <taxon>Gammaproteobacteria</taxon>
        <taxon>Alteromonadales</taxon>
        <taxon>Shewanellaceae</taxon>
        <taxon>Shewanella</taxon>
    </lineage>
</organism>
<evidence type="ECO:0000256" key="4">
    <source>
        <dbReference type="ARBA" id="ARBA00023125"/>
    </source>
</evidence>
<dbReference type="Pfam" id="PF03989">
    <property type="entry name" value="DNA_gyraseA_C"/>
    <property type="match status" value="2"/>
</dbReference>
<dbReference type="GO" id="GO:0003677">
    <property type="term" value="F:DNA binding"/>
    <property type="evidence" value="ECO:0007669"/>
    <property type="project" value="UniProtKB-UniRule"/>
</dbReference>
<evidence type="ECO:0000313" key="11">
    <source>
        <dbReference type="EMBL" id="ABE56494.1"/>
    </source>
</evidence>
<dbReference type="SMART" id="SM00434">
    <property type="entry name" value="TOP4c"/>
    <property type="match status" value="1"/>
</dbReference>
<accession>Q12J82</accession>